<proteinExistence type="predicted"/>
<feature type="region of interest" description="Disordered" evidence="12">
    <location>
        <begin position="572"/>
        <end position="609"/>
    </location>
</feature>
<evidence type="ECO:0000259" key="13">
    <source>
        <dbReference type="Pfam" id="PF02852"/>
    </source>
</evidence>
<dbReference type="SUPFAM" id="SSF51905">
    <property type="entry name" value="FAD/NAD(P)-binding domain"/>
    <property type="match status" value="1"/>
</dbReference>
<dbReference type="InterPro" id="IPR004099">
    <property type="entry name" value="Pyr_nucl-diS_OxRdtase_dimer"/>
</dbReference>
<dbReference type="EMBL" id="HBGK01009636">
    <property type="protein sequence ID" value="CAD9276094.1"/>
    <property type="molecule type" value="Transcribed_RNA"/>
</dbReference>
<evidence type="ECO:0000256" key="2">
    <source>
        <dbReference type="ARBA" id="ARBA00002842"/>
    </source>
</evidence>
<evidence type="ECO:0000256" key="3">
    <source>
        <dbReference type="ARBA" id="ARBA00004496"/>
    </source>
</evidence>
<evidence type="ECO:0000313" key="15">
    <source>
        <dbReference type="EMBL" id="CAD9276094.1"/>
    </source>
</evidence>
<comment type="function">
    <text evidence="2">Conversion of NADPH, generated by peripheral catabolic pathways, to NADH, which can enter the respiratory chain for energy generation.</text>
</comment>
<evidence type="ECO:0000256" key="4">
    <source>
        <dbReference type="ARBA" id="ARBA00012772"/>
    </source>
</evidence>
<comment type="subcellular location">
    <subcellularLocation>
        <location evidence="3">Cytoplasm</location>
    </subcellularLocation>
</comment>
<sequence length="609" mass="65216">MTRLKLAARPRHLRTLLRDTSRKNVAGHDDEGDVYDLCVVGAGPVGVQSALSAATTFQKRVILVDAPRASGMHMNEATGEDLSLGSPTGLFSKALRDSSKTIRVSSLRGVGLGETSIWNEIVGNCVDLSTQNAQDTRRSLVSAGVSFVRGFGTFQASTKNSRRSDNASENIVEMTAKQDGGQGRHITISARNILIATGSKPFRPSNIPFDGVRLFDSDSINTLSFLPKSIAITGSGIIAIEYAKIFRNLGSDVTLIIRANSPCDALTKIGLDKDVAAALVSDLVQSGIKIQRGAQVKQFLVPEAAGDGTEHIGRLRQPIRLLLEARDGGSLPTGREDEISCDAYLAAVGRLSNSEKLGLDTAGIDVDKYGGIHVDNRLQTTCPNVYAAGDVVGHPFLASTGVAQGNAAVVAMFATKSSKIPRQLKCNPDNPRRCVCGTCQSGASFDPSSLVSNPSAFPTGIWSSPEAAFYGWNVQQAIDGGLDAGESKALYSECLRGRVFSPYGLLKLVFEKPAGRILGVHICGDDACELIHYGMELVKARRTIKDLTASLYSAITYHEMYRIAAQAALDRAGTRKRREAQPTQVWRQRPRVCSQESSTHPLTTSGILP</sequence>
<keyword evidence="5" id="KW-0963">Cytoplasm</keyword>
<dbReference type="GO" id="GO:0050660">
    <property type="term" value="F:flavin adenine dinucleotide binding"/>
    <property type="evidence" value="ECO:0007669"/>
    <property type="project" value="TreeGrafter"/>
</dbReference>
<comment type="cofactor">
    <cofactor evidence="1">
        <name>FAD</name>
        <dbReference type="ChEBI" id="CHEBI:57692"/>
    </cofactor>
</comment>
<protein>
    <recommendedName>
        <fullName evidence="4">NAD(P)(+) transhydrogenase (Si-specific)</fullName>
        <ecNumber evidence="4">1.6.1.1</ecNumber>
    </recommendedName>
    <alternativeName>
        <fullName evidence="11">NAD(P)(+) transhydrogenase [B-specific]</fullName>
    </alternativeName>
</protein>
<dbReference type="EC" id="1.6.1.1" evidence="4"/>
<dbReference type="Gene3D" id="3.30.390.30">
    <property type="match status" value="1"/>
</dbReference>
<evidence type="ECO:0000256" key="12">
    <source>
        <dbReference type="SAM" id="MobiDB-lite"/>
    </source>
</evidence>
<evidence type="ECO:0000256" key="7">
    <source>
        <dbReference type="ARBA" id="ARBA00022827"/>
    </source>
</evidence>
<dbReference type="GO" id="GO:0003957">
    <property type="term" value="F:NAD(P)+ transhydrogenase (Si-specific) activity"/>
    <property type="evidence" value="ECO:0007669"/>
    <property type="project" value="UniProtKB-EC"/>
</dbReference>
<accession>A0A7S1UT27</accession>
<organism evidence="15">
    <name type="scientific">Grammatophora oceanica</name>
    <dbReference type="NCBI Taxonomy" id="210454"/>
    <lineage>
        <taxon>Eukaryota</taxon>
        <taxon>Sar</taxon>
        <taxon>Stramenopiles</taxon>
        <taxon>Ochrophyta</taxon>
        <taxon>Bacillariophyta</taxon>
        <taxon>Fragilariophyceae</taxon>
        <taxon>Fragilariophycidae</taxon>
        <taxon>Rhabdonematales</taxon>
        <taxon>Grammatophoraceae</taxon>
        <taxon>Grammatophora</taxon>
    </lineage>
</organism>
<dbReference type="SUPFAM" id="SSF55424">
    <property type="entry name" value="FAD/NAD-linked reductases, dimerisation (C-terminal) domain"/>
    <property type="match status" value="1"/>
</dbReference>
<keyword evidence="9" id="KW-0560">Oxidoreductase</keyword>
<dbReference type="InterPro" id="IPR036188">
    <property type="entry name" value="FAD/NAD-bd_sf"/>
</dbReference>
<dbReference type="InterPro" id="IPR023753">
    <property type="entry name" value="FAD/NAD-binding_dom"/>
</dbReference>
<evidence type="ECO:0000256" key="6">
    <source>
        <dbReference type="ARBA" id="ARBA00022630"/>
    </source>
</evidence>
<dbReference type="InterPro" id="IPR016156">
    <property type="entry name" value="FAD/NAD-linked_Rdtase_dimer_sf"/>
</dbReference>
<dbReference type="GO" id="GO:0006103">
    <property type="term" value="P:2-oxoglutarate metabolic process"/>
    <property type="evidence" value="ECO:0007669"/>
    <property type="project" value="TreeGrafter"/>
</dbReference>
<dbReference type="PRINTS" id="PR00411">
    <property type="entry name" value="PNDRDTASEI"/>
</dbReference>
<keyword evidence="10" id="KW-0520">NAD</keyword>
<feature type="domain" description="Pyridine nucleotide-disulphide oxidoreductase dimerisation" evidence="13">
    <location>
        <begin position="458"/>
        <end position="562"/>
    </location>
</feature>
<dbReference type="PANTHER" id="PTHR22912:SF93">
    <property type="entry name" value="SOLUBLE PYRIDINE NUCLEOTIDE TRANSHYDROGENASE"/>
    <property type="match status" value="1"/>
</dbReference>
<dbReference type="GO" id="GO:0005829">
    <property type="term" value="C:cytosol"/>
    <property type="evidence" value="ECO:0007669"/>
    <property type="project" value="TreeGrafter"/>
</dbReference>
<dbReference type="Gene3D" id="3.50.50.60">
    <property type="entry name" value="FAD/NAD(P)-binding domain"/>
    <property type="match status" value="2"/>
</dbReference>
<evidence type="ECO:0000256" key="8">
    <source>
        <dbReference type="ARBA" id="ARBA00022857"/>
    </source>
</evidence>
<keyword evidence="6" id="KW-0285">Flavoprotein</keyword>
<evidence type="ECO:0000256" key="11">
    <source>
        <dbReference type="ARBA" id="ARBA00031183"/>
    </source>
</evidence>
<evidence type="ECO:0000256" key="9">
    <source>
        <dbReference type="ARBA" id="ARBA00023002"/>
    </source>
</evidence>
<dbReference type="GO" id="GO:0004148">
    <property type="term" value="F:dihydrolipoyl dehydrogenase (NADH) activity"/>
    <property type="evidence" value="ECO:0007669"/>
    <property type="project" value="TreeGrafter"/>
</dbReference>
<dbReference type="PRINTS" id="PR00368">
    <property type="entry name" value="FADPNR"/>
</dbReference>
<evidence type="ECO:0000256" key="5">
    <source>
        <dbReference type="ARBA" id="ARBA00022490"/>
    </source>
</evidence>
<dbReference type="AlphaFoldDB" id="A0A7S1UT27"/>
<keyword evidence="8" id="KW-0521">NADP</keyword>
<name>A0A7S1UT27_9STRA</name>
<feature type="compositionally biased region" description="Polar residues" evidence="12">
    <location>
        <begin position="594"/>
        <end position="609"/>
    </location>
</feature>
<evidence type="ECO:0000256" key="10">
    <source>
        <dbReference type="ARBA" id="ARBA00023027"/>
    </source>
</evidence>
<keyword evidence="7" id="KW-0274">FAD</keyword>
<reference evidence="15" key="1">
    <citation type="submission" date="2021-01" db="EMBL/GenBank/DDBJ databases">
        <authorList>
            <person name="Corre E."/>
            <person name="Pelletier E."/>
            <person name="Niang G."/>
            <person name="Scheremetjew M."/>
            <person name="Finn R."/>
            <person name="Kale V."/>
            <person name="Holt S."/>
            <person name="Cochrane G."/>
            <person name="Meng A."/>
            <person name="Brown T."/>
            <person name="Cohen L."/>
        </authorList>
    </citation>
    <scope>NUCLEOTIDE SEQUENCE</scope>
    <source>
        <strain evidence="15">CCMP 410</strain>
    </source>
</reference>
<dbReference type="Pfam" id="PF02852">
    <property type="entry name" value="Pyr_redox_dim"/>
    <property type="match status" value="1"/>
</dbReference>
<gene>
    <name evidence="15" type="ORF">GOCE00092_LOCUS5002</name>
</gene>
<dbReference type="InterPro" id="IPR050151">
    <property type="entry name" value="Class-I_Pyr_Nuc-Dis_Oxidored"/>
</dbReference>
<dbReference type="Pfam" id="PF07992">
    <property type="entry name" value="Pyr_redox_2"/>
    <property type="match status" value="1"/>
</dbReference>
<feature type="domain" description="FAD/NAD(P)-binding" evidence="14">
    <location>
        <begin position="35"/>
        <end position="405"/>
    </location>
</feature>
<dbReference type="PANTHER" id="PTHR22912">
    <property type="entry name" value="DISULFIDE OXIDOREDUCTASE"/>
    <property type="match status" value="1"/>
</dbReference>
<evidence type="ECO:0000259" key="14">
    <source>
        <dbReference type="Pfam" id="PF07992"/>
    </source>
</evidence>
<evidence type="ECO:0000256" key="1">
    <source>
        <dbReference type="ARBA" id="ARBA00001974"/>
    </source>
</evidence>